<dbReference type="GO" id="GO:0008168">
    <property type="term" value="F:methyltransferase activity"/>
    <property type="evidence" value="ECO:0007669"/>
    <property type="project" value="UniProtKB-KW"/>
</dbReference>
<dbReference type="InterPro" id="IPR029063">
    <property type="entry name" value="SAM-dependent_MTases_sf"/>
</dbReference>
<dbReference type="EMBL" id="JAQFWP010000044">
    <property type="protein sequence ID" value="MDA2806974.1"/>
    <property type="molecule type" value="Genomic_DNA"/>
</dbReference>
<evidence type="ECO:0000313" key="6">
    <source>
        <dbReference type="Proteomes" id="UP001165685"/>
    </source>
</evidence>
<accession>A0ABT4TRT1</accession>
<keyword evidence="1 5" id="KW-0489">Methyltransferase</keyword>
<comment type="caution">
    <text evidence="5">The sequence shown here is derived from an EMBL/GenBank/DDBJ whole genome shotgun (WGS) entry which is preliminary data.</text>
</comment>
<dbReference type="InterPro" id="IPR052190">
    <property type="entry name" value="Euk-Arch_PrmC-MTase"/>
</dbReference>
<proteinExistence type="predicted"/>
<dbReference type="SUPFAM" id="SSF53335">
    <property type="entry name" value="S-adenosyl-L-methionine-dependent methyltransferases"/>
    <property type="match status" value="1"/>
</dbReference>
<organism evidence="5 6">
    <name type="scientific">Nocardiopsis suaedae</name>
    <dbReference type="NCBI Taxonomy" id="3018444"/>
    <lineage>
        <taxon>Bacteria</taxon>
        <taxon>Bacillati</taxon>
        <taxon>Actinomycetota</taxon>
        <taxon>Actinomycetes</taxon>
        <taxon>Streptosporangiales</taxon>
        <taxon>Nocardiopsidaceae</taxon>
        <taxon>Nocardiopsis</taxon>
    </lineage>
</organism>
<dbReference type="InterPro" id="IPR041698">
    <property type="entry name" value="Methyltransf_25"/>
</dbReference>
<evidence type="ECO:0000313" key="5">
    <source>
        <dbReference type="EMBL" id="MDA2806974.1"/>
    </source>
</evidence>
<dbReference type="CDD" id="cd02440">
    <property type="entry name" value="AdoMet_MTases"/>
    <property type="match status" value="1"/>
</dbReference>
<dbReference type="RefSeq" id="WP_270679605.1">
    <property type="nucleotide sequence ID" value="NZ_JAQFWP010000044.1"/>
</dbReference>
<feature type="domain" description="Methyltransferase" evidence="4">
    <location>
        <begin position="70"/>
        <end position="142"/>
    </location>
</feature>
<keyword evidence="6" id="KW-1185">Reference proteome</keyword>
<sequence>MQQTETTFDDRYRTGLDLAARLGGETDGTEAFELLGRQWDLLPGVFWPRPGTGTEWYTTAIPYRNAPRFLEIGCGAGVTAVWAALHGCGHVTATDVVESAVRNTALNAARHGVGDRVRAQRSDVFSDLAPDERFDLVFWNCSVIEAPEDFEFTRDVEWAIFDRGYSALRRYLSEVHDRLTPGGRALVTFNSLGDQRRIEETARQAGVGLHRLGESTRLLSGEGVTFRLFEILRPEEPRGERA</sequence>
<evidence type="ECO:0000256" key="1">
    <source>
        <dbReference type="ARBA" id="ARBA00022603"/>
    </source>
</evidence>
<gene>
    <name evidence="5" type="ORF">O4U47_20885</name>
</gene>
<dbReference type="PANTHER" id="PTHR45875:SF1">
    <property type="entry name" value="METHYLTRANSFERASE N6AMT1"/>
    <property type="match status" value="1"/>
</dbReference>
<evidence type="ECO:0000256" key="3">
    <source>
        <dbReference type="ARBA" id="ARBA00022691"/>
    </source>
</evidence>
<evidence type="ECO:0000256" key="2">
    <source>
        <dbReference type="ARBA" id="ARBA00022679"/>
    </source>
</evidence>
<keyword evidence="2" id="KW-0808">Transferase</keyword>
<dbReference type="GO" id="GO:0032259">
    <property type="term" value="P:methylation"/>
    <property type="evidence" value="ECO:0007669"/>
    <property type="project" value="UniProtKB-KW"/>
</dbReference>
<dbReference type="PANTHER" id="PTHR45875">
    <property type="entry name" value="METHYLTRANSFERASE N6AMT1"/>
    <property type="match status" value="1"/>
</dbReference>
<keyword evidence="3" id="KW-0949">S-adenosyl-L-methionine</keyword>
<evidence type="ECO:0000259" key="4">
    <source>
        <dbReference type="Pfam" id="PF13649"/>
    </source>
</evidence>
<dbReference type="Pfam" id="PF13649">
    <property type="entry name" value="Methyltransf_25"/>
    <property type="match status" value="1"/>
</dbReference>
<reference evidence="5" key="1">
    <citation type="submission" date="2023-01" db="EMBL/GenBank/DDBJ databases">
        <title>Draft genome sequence of Nocardiopsis sp. LSu2-4 isolated from halophytes.</title>
        <authorList>
            <person name="Duangmal K."/>
            <person name="Chantavorakit T."/>
        </authorList>
    </citation>
    <scope>NUCLEOTIDE SEQUENCE</scope>
    <source>
        <strain evidence="5">LSu2-4</strain>
    </source>
</reference>
<dbReference type="Gene3D" id="3.40.50.150">
    <property type="entry name" value="Vaccinia Virus protein VP39"/>
    <property type="match status" value="1"/>
</dbReference>
<dbReference type="Proteomes" id="UP001165685">
    <property type="component" value="Unassembled WGS sequence"/>
</dbReference>
<protein>
    <submittedName>
        <fullName evidence="5">Methyltransferase domain-containing protein</fullName>
    </submittedName>
</protein>
<name>A0ABT4TRT1_9ACTN</name>